<keyword evidence="4" id="KW-1185">Reference proteome</keyword>
<evidence type="ECO:0000313" key="4">
    <source>
        <dbReference type="Proteomes" id="UP000641514"/>
    </source>
</evidence>
<accession>A0A916UER6</accession>
<dbReference type="SUPFAM" id="SSF51064">
    <property type="entry name" value="Head domain of nucleotide exchange factor GrpE"/>
    <property type="match status" value="1"/>
</dbReference>
<dbReference type="InterPro" id="IPR000740">
    <property type="entry name" value="GrpE"/>
</dbReference>
<dbReference type="Proteomes" id="UP000641514">
    <property type="component" value="Unassembled WGS sequence"/>
</dbReference>
<dbReference type="GO" id="GO:0006457">
    <property type="term" value="P:protein folding"/>
    <property type="evidence" value="ECO:0007669"/>
    <property type="project" value="InterPro"/>
</dbReference>
<keyword evidence="2" id="KW-1133">Transmembrane helix</keyword>
<name>A0A916UER6_9ACTN</name>
<dbReference type="GO" id="GO:0051087">
    <property type="term" value="F:protein-folding chaperone binding"/>
    <property type="evidence" value="ECO:0007669"/>
    <property type="project" value="InterPro"/>
</dbReference>
<evidence type="ECO:0008006" key="5">
    <source>
        <dbReference type="Google" id="ProtNLM"/>
    </source>
</evidence>
<dbReference type="GO" id="GO:0000774">
    <property type="term" value="F:adenyl-nucleotide exchange factor activity"/>
    <property type="evidence" value="ECO:0007669"/>
    <property type="project" value="InterPro"/>
</dbReference>
<evidence type="ECO:0000256" key="1">
    <source>
        <dbReference type="ARBA" id="ARBA00023186"/>
    </source>
</evidence>
<dbReference type="EMBL" id="BMJH01000002">
    <property type="protein sequence ID" value="GGC69818.1"/>
    <property type="molecule type" value="Genomic_DNA"/>
</dbReference>
<keyword evidence="2" id="KW-0472">Membrane</keyword>
<keyword evidence="2" id="KW-0812">Transmembrane</keyword>
<reference evidence="3" key="2">
    <citation type="submission" date="2020-09" db="EMBL/GenBank/DDBJ databases">
        <authorList>
            <person name="Sun Q."/>
            <person name="Zhou Y."/>
        </authorList>
    </citation>
    <scope>NUCLEOTIDE SEQUENCE</scope>
    <source>
        <strain evidence="3">CGMCC 1.15478</strain>
    </source>
</reference>
<protein>
    <recommendedName>
        <fullName evidence="5">GrpE protein</fullName>
    </recommendedName>
</protein>
<dbReference type="AlphaFoldDB" id="A0A916UER6"/>
<dbReference type="Pfam" id="PF01025">
    <property type="entry name" value="GrpE"/>
    <property type="match status" value="1"/>
</dbReference>
<comment type="caution">
    <text evidence="3">The sequence shown here is derived from an EMBL/GenBank/DDBJ whole genome shotgun (WGS) entry which is preliminary data.</text>
</comment>
<proteinExistence type="predicted"/>
<dbReference type="InterPro" id="IPR009012">
    <property type="entry name" value="GrpE_head"/>
</dbReference>
<organism evidence="3 4">
    <name type="scientific">Hoyosella rhizosphaerae</name>
    <dbReference type="NCBI Taxonomy" id="1755582"/>
    <lineage>
        <taxon>Bacteria</taxon>
        <taxon>Bacillati</taxon>
        <taxon>Actinomycetota</taxon>
        <taxon>Actinomycetes</taxon>
        <taxon>Mycobacteriales</taxon>
        <taxon>Hoyosellaceae</taxon>
        <taxon>Hoyosella</taxon>
    </lineage>
</organism>
<gene>
    <name evidence="3" type="ORF">GCM10011410_23300</name>
</gene>
<dbReference type="GO" id="GO:0042803">
    <property type="term" value="F:protein homodimerization activity"/>
    <property type="evidence" value="ECO:0007669"/>
    <property type="project" value="InterPro"/>
</dbReference>
<reference evidence="3" key="1">
    <citation type="journal article" date="2014" name="Int. J. Syst. Evol. Microbiol.">
        <title>Complete genome sequence of Corynebacterium casei LMG S-19264T (=DSM 44701T), isolated from a smear-ripened cheese.</title>
        <authorList>
            <consortium name="US DOE Joint Genome Institute (JGI-PGF)"/>
            <person name="Walter F."/>
            <person name="Albersmeier A."/>
            <person name="Kalinowski J."/>
            <person name="Ruckert C."/>
        </authorList>
    </citation>
    <scope>NUCLEOTIDE SEQUENCE</scope>
    <source>
        <strain evidence="3">CGMCC 1.15478</strain>
    </source>
</reference>
<dbReference type="Gene3D" id="2.30.22.10">
    <property type="entry name" value="Head domain of nucleotide exchange factor GrpE"/>
    <property type="match status" value="1"/>
</dbReference>
<keyword evidence="1" id="KW-0143">Chaperone</keyword>
<dbReference type="RefSeq" id="WP_188674743.1">
    <property type="nucleotide sequence ID" value="NZ_BMJH01000002.1"/>
</dbReference>
<evidence type="ECO:0000313" key="3">
    <source>
        <dbReference type="EMBL" id="GGC69818.1"/>
    </source>
</evidence>
<sequence>MTPLIIGVLVVSVIAITVFALAAALLVYTRTLAGTAVSPTLSLPGAGAARSSVQDLIAAYDVAIDEADRTQITADLAAAGVVSLTAIEGEAFDPSTQRAVATMPTTDAFEDGEVALLHRPGWKDQAGIIRYTEVSVYRYIGE</sequence>
<feature type="transmembrane region" description="Helical" evidence="2">
    <location>
        <begin position="6"/>
        <end position="28"/>
    </location>
</feature>
<evidence type="ECO:0000256" key="2">
    <source>
        <dbReference type="SAM" id="Phobius"/>
    </source>
</evidence>